<name>A0A8R1TYH7_ONCVO</name>
<reference evidence="2" key="1">
    <citation type="submission" date="2013-10" db="EMBL/GenBank/DDBJ databases">
        <title>Genome sequencing of Onchocerca volvulus.</title>
        <authorList>
            <person name="Cotton J."/>
            <person name="Tsai J."/>
            <person name="Stanley E."/>
            <person name="Tracey A."/>
            <person name="Holroyd N."/>
            <person name="Lustigman S."/>
            <person name="Berriman M."/>
        </authorList>
    </citation>
    <scope>NUCLEOTIDE SEQUENCE</scope>
</reference>
<keyword evidence="2" id="KW-1185">Reference proteome</keyword>
<evidence type="ECO:0000313" key="2">
    <source>
        <dbReference type="Proteomes" id="UP000024404"/>
    </source>
</evidence>
<organism evidence="1 2">
    <name type="scientific">Onchocerca volvulus</name>
    <dbReference type="NCBI Taxonomy" id="6282"/>
    <lineage>
        <taxon>Eukaryota</taxon>
        <taxon>Metazoa</taxon>
        <taxon>Ecdysozoa</taxon>
        <taxon>Nematoda</taxon>
        <taxon>Chromadorea</taxon>
        <taxon>Rhabditida</taxon>
        <taxon>Spirurina</taxon>
        <taxon>Spiruromorpha</taxon>
        <taxon>Filarioidea</taxon>
        <taxon>Onchocercidae</taxon>
        <taxon>Onchocerca</taxon>
    </lineage>
</organism>
<proteinExistence type="predicted"/>
<dbReference type="Proteomes" id="UP000024404">
    <property type="component" value="Unassembled WGS sequence"/>
</dbReference>
<dbReference type="EMBL" id="CMVM020000189">
    <property type="status" value="NOT_ANNOTATED_CDS"/>
    <property type="molecule type" value="Genomic_DNA"/>
</dbReference>
<reference evidence="1" key="2">
    <citation type="submission" date="2022-06" db="UniProtKB">
        <authorList>
            <consortium name="EnsemblMetazoa"/>
        </authorList>
    </citation>
    <scope>IDENTIFICATION</scope>
</reference>
<sequence length="61" mass="7251">MNRCFPMNFELFACFSSLHQNNMPSNCPNGNEVYMLDGNIHIKYNFLQNHESYPKKKYDSK</sequence>
<accession>A0A8R1TYH7</accession>
<dbReference type="AlphaFoldDB" id="A0A8R1TYH7"/>
<dbReference type="EnsemblMetazoa" id="OVOC7168.1">
    <property type="protein sequence ID" value="OVOC7168.1"/>
    <property type="gene ID" value="WBGene00243977"/>
</dbReference>
<protein>
    <submittedName>
        <fullName evidence="1">Uncharacterized protein</fullName>
    </submittedName>
</protein>
<evidence type="ECO:0000313" key="1">
    <source>
        <dbReference type="EnsemblMetazoa" id="OVOC7168.1"/>
    </source>
</evidence>